<proteinExistence type="predicted"/>
<keyword evidence="1" id="KW-1133">Transmembrane helix</keyword>
<keyword evidence="1" id="KW-0812">Transmembrane</keyword>
<evidence type="ECO:0008006" key="5">
    <source>
        <dbReference type="Google" id="ProtNLM"/>
    </source>
</evidence>
<name>A0A1D2N1W6_ORCCI</name>
<evidence type="ECO:0000256" key="2">
    <source>
        <dbReference type="SAM" id="SignalP"/>
    </source>
</evidence>
<accession>A0A1D2N1W6</accession>
<keyword evidence="2" id="KW-0732">Signal</keyword>
<evidence type="ECO:0000313" key="3">
    <source>
        <dbReference type="EMBL" id="ODM99044.1"/>
    </source>
</evidence>
<dbReference type="EMBL" id="LJIJ01000303">
    <property type="protein sequence ID" value="ODM99044.1"/>
    <property type="molecule type" value="Genomic_DNA"/>
</dbReference>
<keyword evidence="4" id="KW-1185">Reference proteome</keyword>
<protein>
    <recommendedName>
        <fullName evidence="5">DUF2207 domain-containing protein</fullName>
    </recommendedName>
</protein>
<evidence type="ECO:0000256" key="1">
    <source>
        <dbReference type="SAM" id="Phobius"/>
    </source>
</evidence>
<dbReference type="AlphaFoldDB" id="A0A1D2N1W6"/>
<evidence type="ECO:0000313" key="4">
    <source>
        <dbReference type="Proteomes" id="UP000094527"/>
    </source>
</evidence>
<feature type="chain" id="PRO_5008904897" description="DUF2207 domain-containing protein" evidence="2">
    <location>
        <begin position="26"/>
        <end position="302"/>
    </location>
</feature>
<organism evidence="3 4">
    <name type="scientific">Orchesella cincta</name>
    <name type="common">Springtail</name>
    <name type="synonym">Podura cincta</name>
    <dbReference type="NCBI Taxonomy" id="48709"/>
    <lineage>
        <taxon>Eukaryota</taxon>
        <taxon>Metazoa</taxon>
        <taxon>Ecdysozoa</taxon>
        <taxon>Arthropoda</taxon>
        <taxon>Hexapoda</taxon>
        <taxon>Collembola</taxon>
        <taxon>Entomobryomorpha</taxon>
        <taxon>Entomobryoidea</taxon>
        <taxon>Orchesellidae</taxon>
        <taxon>Orchesellinae</taxon>
        <taxon>Orchesella</taxon>
    </lineage>
</organism>
<keyword evidence="1" id="KW-0472">Membrane</keyword>
<reference evidence="3 4" key="1">
    <citation type="journal article" date="2016" name="Genome Biol. Evol.">
        <title>Gene Family Evolution Reflects Adaptation to Soil Environmental Stressors in the Genome of the Collembolan Orchesella cincta.</title>
        <authorList>
            <person name="Faddeeva-Vakhrusheva A."/>
            <person name="Derks M.F."/>
            <person name="Anvar S.Y."/>
            <person name="Agamennone V."/>
            <person name="Suring W."/>
            <person name="Smit S."/>
            <person name="van Straalen N.M."/>
            <person name="Roelofs D."/>
        </authorList>
    </citation>
    <scope>NUCLEOTIDE SEQUENCE [LARGE SCALE GENOMIC DNA]</scope>
    <source>
        <tissue evidence="3">Mixed pool</tissue>
    </source>
</reference>
<comment type="caution">
    <text evidence="3">The sequence shown here is derived from an EMBL/GenBank/DDBJ whole genome shotgun (WGS) entry which is preliminary data.</text>
</comment>
<feature type="signal peptide" evidence="2">
    <location>
        <begin position="1"/>
        <end position="25"/>
    </location>
</feature>
<dbReference type="Proteomes" id="UP000094527">
    <property type="component" value="Unassembled WGS sequence"/>
</dbReference>
<sequence length="302" mass="33888">MRLANFVTIICIVFILSFMGLTAEAQGTCGLANIDEGSSNDRYVISLVSDYLVNRTLIWQHRFFGQVSKTSATDNPDFRYVDATHTTSYYRMYSNSRTRFYPRDMNKREITRDVLIECKDGTSSRYYLKVPLQDMTPPEFSQAVYTLSIKSGWNIQRPISEGQFIIVNDNDYELGKENSSKMLNFHVSVDNLLNITWTKLWIAPNPEKYYYRLDMFLQEDSTRLPLGKNEVMLSALDDFNAGFTKIEIIAAVVLALLVIVAAVSAGVYGPVGPVVGYAPGGPIGRTFHGAPLINGYYGGLLG</sequence>
<gene>
    <name evidence="3" type="ORF">Ocin01_07643</name>
</gene>
<feature type="transmembrane region" description="Helical" evidence="1">
    <location>
        <begin position="248"/>
        <end position="268"/>
    </location>
</feature>